<keyword evidence="4 6" id="KW-1133">Transmembrane helix</keyword>
<feature type="transmembrane region" description="Helical" evidence="6">
    <location>
        <begin position="169"/>
        <end position="187"/>
    </location>
</feature>
<evidence type="ECO:0000256" key="2">
    <source>
        <dbReference type="ARBA" id="ARBA00009853"/>
    </source>
</evidence>
<feature type="domain" description="EamA" evidence="7">
    <location>
        <begin position="170"/>
        <end position="297"/>
    </location>
</feature>
<keyword evidence="5 6" id="KW-0472">Membrane</keyword>
<dbReference type="PANTHER" id="PTHR22911:SF6">
    <property type="entry name" value="SOLUTE CARRIER FAMILY 35 MEMBER G1"/>
    <property type="match status" value="1"/>
</dbReference>
<keyword evidence="9" id="KW-1185">Reference proteome</keyword>
<dbReference type="Proteomes" id="UP000581135">
    <property type="component" value="Unassembled WGS sequence"/>
</dbReference>
<dbReference type="SUPFAM" id="SSF103481">
    <property type="entry name" value="Multidrug resistance efflux transporter EmrE"/>
    <property type="match status" value="2"/>
</dbReference>
<dbReference type="PANTHER" id="PTHR22911">
    <property type="entry name" value="ACYL-MALONYL CONDENSING ENZYME-RELATED"/>
    <property type="match status" value="1"/>
</dbReference>
<evidence type="ECO:0000256" key="6">
    <source>
        <dbReference type="SAM" id="Phobius"/>
    </source>
</evidence>
<feature type="transmembrane region" description="Helical" evidence="6">
    <location>
        <begin position="145"/>
        <end position="163"/>
    </location>
</feature>
<evidence type="ECO:0000256" key="1">
    <source>
        <dbReference type="ARBA" id="ARBA00004141"/>
    </source>
</evidence>
<evidence type="ECO:0000313" key="9">
    <source>
        <dbReference type="Proteomes" id="UP000581135"/>
    </source>
</evidence>
<dbReference type="InterPro" id="IPR037185">
    <property type="entry name" value="EmrE-like"/>
</dbReference>
<evidence type="ECO:0000256" key="5">
    <source>
        <dbReference type="ARBA" id="ARBA00023136"/>
    </source>
</evidence>
<evidence type="ECO:0000256" key="4">
    <source>
        <dbReference type="ARBA" id="ARBA00022989"/>
    </source>
</evidence>
<feature type="transmembrane region" description="Helical" evidence="6">
    <location>
        <begin position="225"/>
        <end position="248"/>
    </location>
</feature>
<organism evidence="8 9">
    <name type="scientific">Limibacillus halophilus</name>
    <dbReference type="NCBI Taxonomy" id="1579333"/>
    <lineage>
        <taxon>Bacteria</taxon>
        <taxon>Pseudomonadati</taxon>
        <taxon>Pseudomonadota</taxon>
        <taxon>Alphaproteobacteria</taxon>
        <taxon>Rhodospirillales</taxon>
        <taxon>Rhodovibrionaceae</taxon>
        <taxon>Limibacillus</taxon>
    </lineage>
</organism>
<evidence type="ECO:0000313" key="8">
    <source>
        <dbReference type="EMBL" id="MBB3065284.1"/>
    </source>
</evidence>
<accession>A0A839SU70</accession>
<dbReference type="Pfam" id="PF00892">
    <property type="entry name" value="EamA"/>
    <property type="match status" value="2"/>
</dbReference>
<feature type="transmembrane region" description="Helical" evidence="6">
    <location>
        <begin position="28"/>
        <end position="51"/>
    </location>
</feature>
<proteinExistence type="inferred from homology"/>
<feature type="domain" description="EamA" evidence="7">
    <location>
        <begin position="27"/>
        <end position="159"/>
    </location>
</feature>
<gene>
    <name evidence="8" type="ORF">FHR98_001563</name>
</gene>
<feature type="transmembrane region" description="Helical" evidence="6">
    <location>
        <begin position="91"/>
        <end position="111"/>
    </location>
</feature>
<evidence type="ECO:0000259" key="7">
    <source>
        <dbReference type="Pfam" id="PF00892"/>
    </source>
</evidence>
<dbReference type="EMBL" id="JACHXA010000003">
    <property type="protein sequence ID" value="MBB3065284.1"/>
    <property type="molecule type" value="Genomic_DNA"/>
</dbReference>
<comment type="caution">
    <text evidence="8">The sequence shown here is derived from an EMBL/GenBank/DDBJ whole genome shotgun (WGS) entry which is preliminary data.</text>
</comment>
<comment type="subcellular location">
    <subcellularLocation>
        <location evidence="1">Membrane</location>
        <topology evidence="1">Multi-pass membrane protein</topology>
    </subcellularLocation>
</comment>
<dbReference type="Gene3D" id="1.10.3730.20">
    <property type="match status" value="1"/>
</dbReference>
<evidence type="ECO:0000256" key="3">
    <source>
        <dbReference type="ARBA" id="ARBA00022692"/>
    </source>
</evidence>
<dbReference type="RefSeq" id="WP_183416093.1">
    <property type="nucleotide sequence ID" value="NZ_JACHXA010000003.1"/>
</dbReference>
<reference evidence="8 9" key="1">
    <citation type="submission" date="2020-08" db="EMBL/GenBank/DDBJ databases">
        <title>Genomic Encyclopedia of Type Strains, Phase III (KMG-III): the genomes of soil and plant-associated and newly described type strains.</title>
        <authorList>
            <person name="Whitman W."/>
        </authorList>
    </citation>
    <scope>NUCLEOTIDE SEQUENCE [LARGE SCALE GENOMIC DNA]</scope>
    <source>
        <strain evidence="8 9">CECT 8803</strain>
    </source>
</reference>
<sequence>MTQTTITEKPTSSSIVLRFARLTPNARGACWMVLGALGFAINGALIKYLAYDGLDPFQIAMARAFFALFILLPFIWKAGPKAFRTRHPGIHLLRGVIGSVAMMCGFYAVAHLPLADVAALGFTQPLFTILLAVILLKEPVAWQRWLATAIGFCGVLLMVRPGHHSFDPVMLVALLMAFGIGLSVVLVKMMPREESTTVLLTYFCIASLVTTSIPALIAWRDPTVLQWLVLAAIGVIGAGAQSFLLRAYKVGEATFVSPFDYSKIIIASALGFYIFGEIPTIWTGLGAAVIVGSTYHIARSESRAAAVKRSS</sequence>
<keyword evidence="3 6" id="KW-0812">Transmembrane</keyword>
<feature type="transmembrane region" description="Helical" evidence="6">
    <location>
        <begin position="117"/>
        <end position="136"/>
    </location>
</feature>
<feature type="transmembrane region" description="Helical" evidence="6">
    <location>
        <begin position="57"/>
        <end position="79"/>
    </location>
</feature>
<feature type="transmembrane region" description="Helical" evidence="6">
    <location>
        <begin position="199"/>
        <end position="219"/>
    </location>
</feature>
<dbReference type="InterPro" id="IPR000620">
    <property type="entry name" value="EamA_dom"/>
</dbReference>
<name>A0A839SU70_9PROT</name>
<comment type="similarity">
    <text evidence="2">Belongs to the drug/metabolite transporter (DMT) superfamily. 10 TMS drug/metabolite exporter (DME) (TC 2.A.7.3) family.</text>
</comment>
<dbReference type="GO" id="GO:0016020">
    <property type="term" value="C:membrane"/>
    <property type="evidence" value="ECO:0007669"/>
    <property type="project" value="UniProtKB-SubCell"/>
</dbReference>
<protein>
    <submittedName>
        <fullName evidence="8">Drug/metabolite transporter (DMT)-like permease</fullName>
    </submittedName>
</protein>
<dbReference type="AlphaFoldDB" id="A0A839SU70"/>